<feature type="domain" description="Glycosyl transferase family 1" evidence="4">
    <location>
        <begin position="210"/>
        <end position="382"/>
    </location>
</feature>
<dbReference type="InterPro" id="IPR001296">
    <property type="entry name" value="Glyco_trans_1"/>
</dbReference>
<keyword evidence="3 6" id="KW-0808">Transferase</keyword>
<dbReference type="GO" id="GO:0016757">
    <property type="term" value="F:glycosyltransferase activity"/>
    <property type="evidence" value="ECO:0007669"/>
    <property type="project" value="UniProtKB-KW"/>
</dbReference>
<evidence type="ECO:0000256" key="2">
    <source>
        <dbReference type="ARBA" id="ARBA00022676"/>
    </source>
</evidence>
<organism evidence="6 7">
    <name type="scientific">Spelaeicoccus albus</name>
    <dbReference type="NCBI Taxonomy" id="1280376"/>
    <lineage>
        <taxon>Bacteria</taxon>
        <taxon>Bacillati</taxon>
        <taxon>Actinomycetota</taxon>
        <taxon>Actinomycetes</taxon>
        <taxon>Micrococcales</taxon>
        <taxon>Brevibacteriaceae</taxon>
        <taxon>Spelaeicoccus</taxon>
    </lineage>
</organism>
<dbReference type="EMBL" id="JACBZP010000001">
    <property type="protein sequence ID" value="NYI66015.1"/>
    <property type="molecule type" value="Genomic_DNA"/>
</dbReference>
<evidence type="ECO:0000313" key="6">
    <source>
        <dbReference type="EMBL" id="NYI66015.1"/>
    </source>
</evidence>
<dbReference type="Pfam" id="PF00534">
    <property type="entry name" value="Glycos_transf_1"/>
    <property type="match status" value="1"/>
</dbReference>
<dbReference type="PANTHER" id="PTHR45947">
    <property type="entry name" value="SULFOQUINOVOSYL TRANSFERASE SQD2"/>
    <property type="match status" value="1"/>
</dbReference>
<dbReference type="AlphaFoldDB" id="A0A7Z0A9G3"/>
<sequence>MTVERAIDSVVMLSLHTSPLVQPGSGDAGGLNVYVRELARQLAGRGVTVDIYTLDVDDSRGDVIDVAPGLRVHQLAAAGPGRITRDDFDAGDLAARLAAEPAVQRACVVHSHYWLSGVVALELRRMIGMPIVHTMHTMAKVKYRDFNHAGEHVERVGAEDALARRACLIANTEREARDLVNLYGADPERVEVVHPGVNHDVFTPGDAAAARRRLGLTGRDLIVLVVGRIQHLKGADVVIDALAVLASRSPGLARRVAAVMIGGDSGGRGQGIAGLTRQAAACGVSDAVMFAEPVRPSILVDWYRAADVVAVPSRSESFGLVAAEAEASGTPVIAADIGGLSELVDDGVSGVLVGGHDPSDWAEALSRVLGNAELRARMGRAAPVTVAKFDWSRTADETMHVYGTARECNERGAFEEIGGRSG</sequence>
<dbReference type="InterPro" id="IPR028098">
    <property type="entry name" value="Glyco_trans_4-like_N"/>
</dbReference>
<name>A0A7Z0A9G3_9MICO</name>
<dbReference type="Pfam" id="PF13439">
    <property type="entry name" value="Glyco_transf_4"/>
    <property type="match status" value="1"/>
</dbReference>
<dbReference type="InterPro" id="IPR050194">
    <property type="entry name" value="Glycosyltransferase_grp1"/>
</dbReference>
<dbReference type="RefSeq" id="WP_179425111.1">
    <property type="nucleotide sequence ID" value="NZ_JACBZP010000001.1"/>
</dbReference>
<evidence type="ECO:0000259" key="4">
    <source>
        <dbReference type="Pfam" id="PF00534"/>
    </source>
</evidence>
<feature type="domain" description="Glycosyltransferase subfamily 4-like N-terminal" evidence="5">
    <location>
        <begin position="29"/>
        <end position="200"/>
    </location>
</feature>
<evidence type="ECO:0000256" key="1">
    <source>
        <dbReference type="ARBA" id="ARBA00021292"/>
    </source>
</evidence>
<protein>
    <recommendedName>
        <fullName evidence="1">D-inositol 3-phosphate glycosyltransferase</fullName>
    </recommendedName>
</protein>
<evidence type="ECO:0000256" key="3">
    <source>
        <dbReference type="ARBA" id="ARBA00022679"/>
    </source>
</evidence>
<dbReference type="PANTHER" id="PTHR45947:SF3">
    <property type="entry name" value="SULFOQUINOVOSYL TRANSFERASE SQD2"/>
    <property type="match status" value="1"/>
</dbReference>
<dbReference type="GO" id="GO:1901137">
    <property type="term" value="P:carbohydrate derivative biosynthetic process"/>
    <property type="evidence" value="ECO:0007669"/>
    <property type="project" value="UniProtKB-ARBA"/>
</dbReference>
<dbReference type="SUPFAM" id="SSF53756">
    <property type="entry name" value="UDP-Glycosyltransferase/glycogen phosphorylase"/>
    <property type="match status" value="1"/>
</dbReference>
<proteinExistence type="predicted"/>
<dbReference type="Gene3D" id="3.40.50.2000">
    <property type="entry name" value="Glycogen Phosphorylase B"/>
    <property type="match status" value="2"/>
</dbReference>
<evidence type="ECO:0000313" key="7">
    <source>
        <dbReference type="Proteomes" id="UP000539111"/>
    </source>
</evidence>
<gene>
    <name evidence="6" type="ORF">BJY26_000321</name>
</gene>
<keyword evidence="7" id="KW-1185">Reference proteome</keyword>
<keyword evidence="2 6" id="KW-0328">Glycosyltransferase</keyword>
<comment type="caution">
    <text evidence="6">The sequence shown here is derived from an EMBL/GenBank/DDBJ whole genome shotgun (WGS) entry which is preliminary data.</text>
</comment>
<evidence type="ECO:0000259" key="5">
    <source>
        <dbReference type="Pfam" id="PF13439"/>
    </source>
</evidence>
<dbReference type="Proteomes" id="UP000539111">
    <property type="component" value="Unassembled WGS sequence"/>
</dbReference>
<reference evidence="6 7" key="1">
    <citation type="submission" date="2020-07" db="EMBL/GenBank/DDBJ databases">
        <title>Sequencing the genomes of 1000 actinobacteria strains.</title>
        <authorList>
            <person name="Klenk H.-P."/>
        </authorList>
    </citation>
    <scope>NUCLEOTIDE SEQUENCE [LARGE SCALE GENOMIC DNA]</scope>
    <source>
        <strain evidence="6 7">DSM 26341</strain>
    </source>
</reference>
<accession>A0A7Z0A9G3</accession>